<dbReference type="RefSeq" id="WP_172418981.1">
    <property type="nucleotide sequence ID" value="NZ_AP022559.1"/>
</dbReference>
<reference evidence="2" key="1">
    <citation type="journal article" date="2020" name="Microbiol. Resour. Announc.">
        <title>Complete Genome Sequence of Geobacillus sp. Strain E55-1, Isolated from Mine Geyser in Japan.</title>
        <authorList>
            <person name="Miyazaki K."/>
            <person name="Hase E."/>
            <person name="Tokito N."/>
        </authorList>
    </citation>
    <scope>NUCLEOTIDE SEQUENCE [LARGE SCALE GENOMIC DNA]</scope>
    <source>
        <strain evidence="2">E55-1</strain>
        <plasmid evidence="2">pGspE55-2</plasmid>
    </source>
</reference>
<protein>
    <submittedName>
        <fullName evidence="1">Uncharacterized protein</fullName>
    </submittedName>
</protein>
<geneLocation type="plasmid" evidence="1 2">
    <name>pGspE55-2</name>
</geneLocation>
<dbReference type="EMBL" id="AP022559">
    <property type="protein sequence ID" value="BBW99006.1"/>
    <property type="molecule type" value="Genomic_DNA"/>
</dbReference>
<name>A0A679FZ83_9BACL</name>
<keyword evidence="1" id="KW-0614">Plasmid</keyword>
<dbReference type="AlphaFoldDB" id="A0A679FZ83"/>
<evidence type="ECO:0000313" key="2">
    <source>
        <dbReference type="Proteomes" id="UP000501421"/>
    </source>
</evidence>
<organism evidence="1 2">
    <name type="scientific">Geobacillus subterraneus</name>
    <dbReference type="NCBI Taxonomy" id="129338"/>
    <lineage>
        <taxon>Bacteria</taxon>
        <taxon>Bacillati</taxon>
        <taxon>Bacillota</taxon>
        <taxon>Bacilli</taxon>
        <taxon>Bacillales</taxon>
        <taxon>Anoxybacillaceae</taxon>
        <taxon>Geobacillus</taxon>
    </lineage>
</organism>
<proteinExistence type="predicted"/>
<accession>A0A679FZ83</accession>
<sequence length="467" mass="50754">MAEISKFFNSAPGDPRTYQASDFADYFGSVLSTGLLHTDNTPALEVKCDGNDLRTYVTPGKAIIQGYLYENTSNLYLNHALPESTLDRIDRIVLRLDKRNQSRYIRLFVKQGTTAKNPVPPDLQRDDFIYELSLAQIRVRANTSKLNPADLIDERLDENLCGLVHSLISIPTSQFQAEWDAFMASVQDEGFTPRTEFDAHLADYVKHPGYGVATGSANAYEVTINPAPTSYVEGMAIVIKINVDNTGPSTINVNGLGAKAIKKPNGNDVSAGNLKSGSIYTLRYNGANFILQGEGGSGNAQPSDVLSGKTFTNDSGEQTGTMPNIGAITITPTTIDQTIPAGYHNGSGIVKGDPDLIPANIKKGVDIFGVVGTLVEGKRWASGEVRSTSSVTIKGLTFRPSLVVVENIGGGWYSANGRIVYWSVNEILDDVYYSHDTIASHTIWYIYADGFSINLPEVATYKWIAVE</sequence>
<gene>
    <name evidence="1" type="ORF">GsuE55_38390</name>
</gene>
<evidence type="ECO:0000313" key="1">
    <source>
        <dbReference type="EMBL" id="BBW99006.1"/>
    </source>
</evidence>
<keyword evidence="2" id="KW-1185">Reference proteome</keyword>
<dbReference type="Proteomes" id="UP000501421">
    <property type="component" value="Plasmid pGspE55-2"/>
</dbReference>